<reference evidence="2 3" key="1">
    <citation type="submission" date="2017-11" db="EMBL/GenBank/DDBJ databases">
        <title>De-novo sequencing of pomegranate (Punica granatum L.) genome.</title>
        <authorList>
            <person name="Akparov Z."/>
            <person name="Amiraslanov A."/>
            <person name="Hajiyeva S."/>
            <person name="Abbasov M."/>
            <person name="Kaur K."/>
            <person name="Hamwieh A."/>
            <person name="Solovyev V."/>
            <person name="Salamov A."/>
            <person name="Braich B."/>
            <person name="Kosarev P."/>
            <person name="Mahmoud A."/>
            <person name="Hajiyev E."/>
            <person name="Babayeva S."/>
            <person name="Izzatullayeva V."/>
            <person name="Mammadov A."/>
            <person name="Mammadov A."/>
            <person name="Sharifova S."/>
            <person name="Ojaghi J."/>
            <person name="Eynullazada K."/>
            <person name="Bayramov B."/>
            <person name="Abdulazimova A."/>
            <person name="Shahmuradov I."/>
        </authorList>
    </citation>
    <scope>NUCLEOTIDE SEQUENCE [LARGE SCALE GENOMIC DNA]</scope>
    <source>
        <strain evidence="3">cv. AG2017</strain>
        <tissue evidence="2">Leaf</tissue>
    </source>
</reference>
<protein>
    <submittedName>
        <fullName evidence="2">Uncharacterized protein</fullName>
    </submittedName>
</protein>
<accession>A0A2I0JUS7</accession>
<organism evidence="2 3">
    <name type="scientific">Punica granatum</name>
    <name type="common">Pomegranate</name>
    <dbReference type="NCBI Taxonomy" id="22663"/>
    <lineage>
        <taxon>Eukaryota</taxon>
        <taxon>Viridiplantae</taxon>
        <taxon>Streptophyta</taxon>
        <taxon>Embryophyta</taxon>
        <taxon>Tracheophyta</taxon>
        <taxon>Spermatophyta</taxon>
        <taxon>Magnoliopsida</taxon>
        <taxon>eudicotyledons</taxon>
        <taxon>Gunneridae</taxon>
        <taxon>Pentapetalae</taxon>
        <taxon>rosids</taxon>
        <taxon>malvids</taxon>
        <taxon>Myrtales</taxon>
        <taxon>Lythraceae</taxon>
        <taxon>Punica</taxon>
    </lineage>
</organism>
<evidence type="ECO:0000256" key="1">
    <source>
        <dbReference type="SAM" id="MobiDB-lite"/>
    </source>
</evidence>
<proteinExistence type="predicted"/>
<dbReference type="AlphaFoldDB" id="A0A2I0JUS7"/>
<sequence length="224" mass="23938">MVLMKEGDIVSIAWKKSAIPIVIGEFMAGKLNSSLRDLWYVPQSYVLPPESRPHRDHGLVPFSASIPIVDLWRQEETAGQADGHSKGVLRDAGGGQGTVLGSWEALQAVNEHRLRAGEGPLLEGHPRESGTLPIPCISTFLLGRRSLHFIETAGRGDGSSKGVLRDAGLGQDTALGSREALQAVHEHRLRAGEGPLLEDTLRNQAPFPSPASAHSLLAGEASTL</sequence>
<name>A0A2I0JUS7_PUNGR</name>
<feature type="region of interest" description="Disordered" evidence="1">
    <location>
        <begin position="200"/>
        <end position="224"/>
    </location>
</feature>
<comment type="caution">
    <text evidence="2">The sequence shown here is derived from an EMBL/GenBank/DDBJ whole genome shotgun (WGS) entry which is preliminary data.</text>
</comment>
<evidence type="ECO:0000313" key="3">
    <source>
        <dbReference type="Proteomes" id="UP000233551"/>
    </source>
</evidence>
<dbReference type="EMBL" id="PGOL01001193">
    <property type="protein sequence ID" value="PKI60045.1"/>
    <property type="molecule type" value="Genomic_DNA"/>
</dbReference>
<keyword evidence="3" id="KW-1185">Reference proteome</keyword>
<evidence type="ECO:0000313" key="2">
    <source>
        <dbReference type="EMBL" id="PKI60045.1"/>
    </source>
</evidence>
<dbReference type="Proteomes" id="UP000233551">
    <property type="component" value="Unassembled WGS sequence"/>
</dbReference>
<gene>
    <name evidence="2" type="ORF">CRG98_019530</name>
</gene>